<name>A0A3L8DBR3_OOCBI</name>
<organism evidence="1">
    <name type="scientific">Ooceraea biroi</name>
    <name type="common">Clonal raider ant</name>
    <name type="synonym">Cerapachys biroi</name>
    <dbReference type="NCBI Taxonomy" id="2015173"/>
    <lineage>
        <taxon>Eukaryota</taxon>
        <taxon>Metazoa</taxon>
        <taxon>Ecdysozoa</taxon>
        <taxon>Arthropoda</taxon>
        <taxon>Hexapoda</taxon>
        <taxon>Insecta</taxon>
        <taxon>Pterygota</taxon>
        <taxon>Neoptera</taxon>
        <taxon>Endopterygota</taxon>
        <taxon>Hymenoptera</taxon>
        <taxon>Apocrita</taxon>
        <taxon>Aculeata</taxon>
        <taxon>Formicoidea</taxon>
        <taxon>Formicidae</taxon>
        <taxon>Dorylinae</taxon>
        <taxon>Ooceraea</taxon>
    </lineage>
</organism>
<accession>A0A3L8DBR3</accession>
<evidence type="ECO:0000313" key="1">
    <source>
        <dbReference type="EMBL" id="RLU17572.1"/>
    </source>
</evidence>
<protein>
    <submittedName>
        <fullName evidence="1">Uncharacterized protein</fullName>
    </submittedName>
</protein>
<proteinExistence type="predicted"/>
<dbReference type="EMBL" id="QOIP01000010">
    <property type="protein sequence ID" value="RLU17572.1"/>
    <property type="molecule type" value="Genomic_DNA"/>
</dbReference>
<reference evidence="1" key="2">
    <citation type="submission" date="2018-07" db="EMBL/GenBank/DDBJ databases">
        <authorList>
            <person name="Mckenzie S.K."/>
            <person name="Kronauer D.J.C."/>
        </authorList>
    </citation>
    <scope>NUCLEOTIDE SEQUENCE</scope>
    <source>
        <strain evidence="1">Clonal line C1</strain>
    </source>
</reference>
<sequence>MVLDVFVRADLTAVAAVVRERGWSRPAEKSEPLLPKHVLEWLSTGSPVLSSDDGEGHRNIRVSLKSSWFFYAGEALMCFAGPLQDPWGKKSNTESSSSCALHGLSRISIRALLVAVRHTEPSIIEKRHVYA</sequence>
<dbReference type="Proteomes" id="UP000279307">
    <property type="component" value="Chromosome 10"/>
</dbReference>
<comment type="caution">
    <text evidence="1">The sequence shown here is derived from an EMBL/GenBank/DDBJ whole genome shotgun (WGS) entry which is preliminary data.</text>
</comment>
<dbReference type="AlphaFoldDB" id="A0A3L8DBR3"/>
<gene>
    <name evidence="1" type="ORF">DMN91_009808</name>
</gene>
<reference evidence="1" key="1">
    <citation type="journal article" date="2018" name="Genome Res.">
        <title>The genomic architecture and molecular evolution of ant odorant receptors.</title>
        <authorList>
            <person name="McKenzie S.K."/>
            <person name="Kronauer D.J.C."/>
        </authorList>
    </citation>
    <scope>NUCLEOTIDE SEQUENCE [LARGE SCALE GENOMIC DNA]</scope>
    <source>
        <strain evidence="1">Clonal line C1</strain>
    </source>
</reference>